<comment type="pathway">
    <text evidence="1 5">Amino-acid biosynthesis; L-histidine biosynthesis; L-histidine from 5-phospho-alpha-D-ribose 1-diphosphate: step 6/9.</text>
</comment>
<dbReference type="EC" id="4.2.1.19" evidence="5"/>
<dbReference type="InterPro" id="IPR020568">
    <property type="entry name" value="Ribosomal_Su5_D2-typ_SF"/>
</dbReference>
<dbReference type="SUPFAM" id="SSF54211">
    <property type="entry name" value="Ribosomal protein S5 domain 2-like"/>
    <property type="match status" value="2"/>
</dbReference>
<reference evidence="6 7" key="2">
    <citation type="journal article" date="2011" name="Stand. Genomic Sci.">
        <title>Complete genome sequence of Ferroglobus placidus AEDII12DO.</title>
        <authorList>
            <person name="Anderson I."/>
            <person name="Risso C."/>
            <person name="Holmes D."/>
            <person name="Lucas S."/>
            <person name="Copeland A."/>
            <person name="Lapidus A."/>
            <person name="Cheng J.F."/>
            <person name="Bruce D."/>
            <person name="Goodwin L."/>
            <person name="Pitluck S."/>
            <person name="Saunders E."/>
            <person name="Brettin T."/>
            <person name="Detter J.C."/>
            <person name="Han C."/>
            <person name="Tapia R."/>
            <person name="Larimer F."/>
            <person name="Land M."/>
            <person name="Hauser L."/>
            <person name="Woyke T."/>
            <person name="Lovley D."/>
            <person name="Kyrpides N."/>
            <person name="Ivanova N."/>
        </authorList>
    </citation>
    <scope>NUCLEOTIDE SEQUENCE [LARGE SCALE GENOMIC DNA]</scope>
    <source>
        <strain evidence="7">DSM 10642 / AEDII12DO</strain>
    </source>
</reference>
<dbReference type="Pfam" id="PF00475">
    <property type="entry name" value="IGPD"/>
    <property type="match status" value="1"/>
</dbReference>
<dbReference type="UniPathway" id="UPA00031">
    <property type="reaction ID" value="UER00011"/>
</dbReference>
<dbReference type="PaxDb" id="589924-Ferp_1110"/>
<evidence type="ECO:0000256" key="1">
    <source>
        <dbReference type="ARBA" id="ARBA00005047"/>
    </source>
</evidence>
<dbReference type="InterPro" id="IPR038494">
    <property type="entry name" value="IGPD_sf"/>
</dbReference>
<evidence type="ECO:0000256" key="2">
    <source>
        <dbReference type="ARBA" id="ARBA00022605"/>
    </source>
</evidence>
<comment type="similarity">
    <text evidence="5">Belongs to the imidazoleglycerol-phosphate dehydratase family.</text>
</comment>
<comment type="subcellular location">
    <subcellularLocation>
        <location evidence="5">Cytoplasm</location>
    </subcellularLocation>
</comment>
<comment type="catalytic activity">
    <reaction evidence="5">
        <text>D-erythro-1-(imidazol-4-yl)glycerol 3-phosphate = 3-(imidazol-4-yl)-2-oxopropyl phosphate + H2O</text>
        <dbReference type="Rhea" id="RHEA:11040"/>
        <dbReference type="ChEBI" id="CHEBI:15377"/>
        <dbReference type="ChEBI" id="CHEBI:57766"/>
        <dbReference type="ChEBI" id="CHEBI:58278"/>
        <dbReference type="EC" id="4.2.1.19"/>
    </reaction>
</comment>
<dbReference type="Gene3D" id="3.30.230.40">
    <property type="entry name" value="Imidazole glycerol phosphate dehydratase, domain 1"/>
    <property type="match status" value="2"/>
</dbReference>
<keyword evidence="2 5" id="KW-0028">Amino-acid biosynthesis</keyword>
<organism evidence="6 7">
    <name type="scientific">Ferroglobus placidus (strain DSM 10642 / AEDII12DO)</name>
    <dbReference type="NCBI Taxonomy" id="589924"/>
    <lineage>
        <taxon>Archaea</taxon>
        <taxon>Methanobacteriati</taxon>
        <taxon>Methanobacteriota</taxon>
        <taxon>Archaeoglobi</taxon>
        <taxon>Archaeoglobales</taxon>
        <taxon>Archaeoglobaceae</taxon>
        <taxon>Ferroglobus</taxon>
    </lineage>
</organism>
<dbReference type="GO" id="GO:0000105">
    <property type="term" value="P:L-histidine biosynthetic process"/>
    <property type="evidence" value="ECO:0007669"/>
    <property type="project" value="UniProtKB-UniRule"/>
</dbReference>
<dbReference type="Proteomes" id="UP000002613">
    <property type="component" value="Chromosome"/>
</dbReference>
<gene>
    <name evidence="5" type="primary">hisB</name>
    <name evidence="6" type="ordered locus">Ferp_1110</name>
</gene>
<dbReference type="OrthoDB" id="103579at2157"/>
<evidence type="ECO:0000256" key="5">
    <source>
        <dbReference type="HAMAP-Rule" id="MF_00076"/>
    </source>
</evidence>
<dbReference type="STRING" id="589924.Ferp_1110"/>
<keyword evidence="4 5" id="KW-0456">Lyase</keyword>
<dbReference type="AlphaFoldDB" id="D3RXQ6"/>
<dbReference type="PANTHER" id="PTHR23133:SF2">
    <property type="entry name" value="IMIDAZOLEGLYCEROL-PHOSPHATE DEHYDRATASE"/>
    <property type="match status" value="1"/>
</dbReference>
<dbReference type="FunFam" id="3.30.230.40:FF:000003">
    <property type="entry name" value="Imidazoleglycerol-phosphate dehydratase HisB"/>
    <property type="match status" value="1"/>
</dbReference>
<dbReference type="HAMAP" id="MF_00076">
    <property type="entry name" value="HisB"/>
    <property type="match status" value="1"/>
</dbReference>
<dbReference type="GO" id="GO:0005737">
    <property type="term" value="C:cytoplasm"/>
    <property type="evidence" value="ECO:0007669"/>
    <property type="project" value="UniProtKB-SubCell"/>
</dbReference>
<name>D3RXQ6_FERPA</name>
<keyword evidence="3 5" id="KW-0368">Histidine biosynthesis</keyword>
<evidence type="ECO:0000313" key="6">
    <source>
        <dbReference type="EMBL" id="ADC65269.1"/>
    </source>
</evidence>
<dbReference type="KEGG" id="fpl:Ferp_1110"/>
<dbReference type="eggNOG" id="arCOG04398">
    <property type="taxonomic scope" value="Archaea"/>
</dbReference>
<dbReference type="NCBIfam" id="NF002114">
    <property type="entry name" value="PRK00951.2-4"/>
    <property type="match status" value="1"/>
</dbReference>
<dbReference type="PROSITE" id="PS00955">
    <property type="entry name" value="IGP_DEHYDRATASE_2"/>
    <property type="match status" value="1"/>
</dbReference>
<proteinExistence type="inferred from homology"/>
<evidence type="ECO:0000256" key="4">
    <source>
        <dbReference type="ARBA" id="ARBA00023239"/>
    </source>
</evidence>
<dbReference type="RefSeq" id="WP_012965612.1">
    <property type="nucleotide sequence ID" value="NC_013849.1"/>
</dbReference>
<keyword evidence="5" id="KW-0963">Cytoplasm</keyword>
<dbReference type="PROSITE" id="PS00954">
    <property type="entry name" value="IGP_DEHYDRATASE_1"/>
    <property type="match status" value="1"/>
</dbReference>
<dbReference type="InterPro" id="IPR000807">
    <property type="entry name" value="ImidazoleglycerolP_deHydtase"/>
</dbReference>
<keyword evidence="7" id="KW-1185">Reference proteome</keyword>
<dbReference type="GeneID" id="8778620"/>
<evidence type="ECO:0000256" key="3">
    <source>
        <dbReference type="ARBA" id="ARBA00023102"/>
    </source>
</evidence>
<dbReference type="PANTHER" id="PTHR23133">
    <property type="entry name" value="IMIDAZOLEGLYCEROL-PHOSPHATE DEHYDRATASE HIS7"/>
    <property type="match status" value="1"/>
</dbReference>
<dbReference type="InterPro" id="IPR020565">
    <property type="entry name" value="ImidazoleglycerP_deHydtase_CS"/>
</dbReference>
<dbReference type="EMBL" id="CP001899">
    <property type="protein sequence ID" value="ADC65269.1"/>
    <property type="molecule type" value="Genomic_DNA"/>
</dbReference>
<accession>D3RXQ6</accession>
<dbReference type="GO" id="GO:0004424">
    <property type="term" value="F:imidazoleglycerol-phosphate dehydratase activity"/>
    <property type="evidence" value="ECO:0007669"/>
    <property type="project" value="UniProtKB-UniRule"/>
</dbReference>
<protein>
    <recommendedName>
        <fullName evidence="5">Imidazoleglycerol-phosphate dehydratase</fullName>
        <shortName evidence="5">IGPD</shortName>
        <ecNumber evidence="5">4.2.1.19</ecNumber>
    </recommendedName>
</protein>
<evidence type="ECO:0000313" key="7">
    <source>
        <dbReference type="Proteomes" id="UP000002613"/>
    </source>
</evidence>
<dbReference type="HOGENOM" id="CLU_044308_2_1_2"/>
<reference evidence="7" key="1">
    <citation type="submission" date="2010-02" db="EMBL/GenBank/DDBJ databases">
        <title>Complete sequence of Ferroglobus placidus DSM 10642.</title>
        <authorList>
            <consortium name="US DOE Joint Genome Institute"/>
            <person name="Lucas S."/>
            <person name="Copeland A."/>
            <person name="Lapidus A."/>
            <person name="Cheng J.-F."/>
            <person name="Bruce D."/>
            <person name="Goodwin L."/>
            <person name="Pitluck S."/>
            <person name="Saunders E."/>
            <person name="Brettin T."/>
            <person name="Detter J.C."/>
            <person name="Han C."/>
            <person name="Tapia R."/>
            <person name="Larimer F."/>
            <person name="Land M."/>
            <person name="Hauser L."/>
            <person name="Kyrpides N."/>
            <person name="Ivanova N."/>
            <person name="Holmes D."/>
            <person name="Lovley D."/>
            <person name="Kyrpides N."/>
            <person name="Anderson I.J."/>
            <person name="Woyke T."/>
        </authorList>
    </citation>
    <scope>NUCLEOTIDE SEQUENCE [LARGE SCALE GENOMIC DNA]</scope>
    <source>
        <strain evidence="7">DSM 10642 / AEDII12DO</strain>
    </source>
</reference>
<sequence>MKAKVSRETKETKVEVYVDFSGENYEISTGIPFLDHMLENFAKHAEIELVVKAKGDLEVDEHHTIEDVAITLGKAFREALGSREGLKRFGYAIVPMDESVAICGIDLSGRGVFVLNGEFGDAGIRGENVIHFFDTFCRNSGINVFLEVRGVNSHHKIEASFKALALSIKMATEKGKGLKSTKGVLD</sequence>
<dbReference type="CDD" id="cd07914">
    <property type="entry name" value="IGPD"/>
    <property type="match status" value="1"/>
</dbReference>